<name>A0ABV9EAC7_9ACTN</name>
<proteinExistence type="predicted"/>
<sequence length="362" mass="38074">MRQLRRVIARVLCITAMLAAGLTAVAGSAQAAVPKVWGFAFVNVTAGVPDLNHQAGTWGVGPTVQVTPGAVGEVVVKFPNIGIPGGVVHVTAVTQTSQWCQVEKWWQAGVDELVAVRCYKYGGAASFTPFSIVFEQSSETLPPPQAFGYIAFDGASITSQYNSAAAVNTVTLTSPGVWTVLLPGLGSIGQSGNIQVTSVNSSVAARCKVGAWAPSSGLQAIQVRCHNATSVPFTTGWNLTYHRERAITGGAIPPKNFAYTFDNTPAVVGPYTPVPAAITYNSVSSFNDIQSAGIGLRLVRFHKVGVLQDDVQVTAFGPGPEYCNLLSIWGTLGNEVVVRDIACYNAMTTVNVPSMSTYVSAF</sequence>
<evidence type="ECO:0000256" key="1">
    <source>
        <dbReference type="SAM" id="SignalP"/>
    </source>
</evidence>
<dbReference type="RefSeq" id="WP_262841005.1">
    <property type="nucleotide sequence ID" value="NZ_JANZYP010000003.1"/>
</dbReference>
<feature type="signal peptide" evidence="1">
    <location>
        <begin position="1"/>
        <end position="31"/>
    </location>
</feature>
<keyword evidence="1" id="KW-0732">Signal</keyword>
<evidence type="ECO:0000313" key="2">
    <source>
        <dbReference type="EMBL" id="MFC4584969.1"/>
    </source>
</evidence>
<dbReference type="EMBL" id="JBHSFN010000001">
    <property type="protein sequence ID" value="MFC4584969.1"/>
    <property type="molecule type" value="Genomic_DNA"/>
</dbReference>
<dbReference type="Proteomes" id="UP001595891">
    <property type="component" value="Unassembled WGS sequence"/>
</dbReference>
<organism evidence="2 3">
    <name type="scientific">Sphaerisporangium corydalis</name>
    <dbReference type="NCBI Taxonomy" id="1441875"/>
    <lineage>
        <taxon>Bacteria</taxon>
        <taxon>Bacillati</taxon>
        <taxon>Actinomycetota</taxon>
        <taxon>Actinomycetes</taxon>
        <taxon>Streptosporangiales</taxon>
        <taxon>Streptosporangiaceae</taxon>
        <taxon>Sphaerisporangium</taxon>
    </lineage>
</organism>
<keyword evidence="3" id="KW-1185">Reference proteome</keyword>
<reference evidence="3" key="1">
    <citation type="journal article" date="2019" name="Int. J. Syst. Evol. Microbiol.">
        <title>The Global Catalogue of Microorganisms (GCM) 10K type strain sequencing project: providing services to taxonomists for standard genome sequencing and annotation.</title>
        <authorList>
            <consortium name="The Broad Institute Genomics Platform"/>
            <consortium name="The Broad Institute Genome Sequencing Center for Infectious Disease"/>
            <person name="Wu L."/>
            <person name="Ma J."/>
        </authorList>
    </citation>
    <scope>NUCLEOTIDE SEQUENCE [LARGE SCALE GENOMIC DNA]</scope>
    <source>
        <strain evidence="3">CCUG 49560</strain>
    </source>
</reference>
<comment type="caution">
    <text evidence="2">The sequence shown here is derived from an EMBL/GenBank/DDBJ whole genome shotgun (WGS) entry which is preliminary data.</text>
</comment>
<accession>A0ABV9EAC7</accession>
<evidence type="ECO:0000313" key="3">
    <source>
        <dbReference type="Proteomes" id="UP001595891"/>
    </source>
</evidence>
<gene>
    <name evidence="2" type="ORF">ACFO8L_02715</name>
</gene>
<feature type="chain" id="PRO_5045731272" evidence="1">
    <location>
        <begin position="32"/>
        <end position="362"/>
    </location>
</feature>
<protein>
    <submittedName>
        <fullName evidence="2">Uncharacterized protein</fullName>
    </submittedName>
</protein>